<dbReference type="InterPro" id="IPR052599">
    <property type="entry name" value="SLC43A_AATransporter"/>
</dbReference>
<dbReference type="OrthoDB" id="371800at2759"/>
<dbReference type="EMBL" id="LK022881">
    <property type="protein sequence ID" value="VTZ67240.1"/>
    <property type="molecule type" value="Genomic_DNA"/>
</dbReference>
<protein>
    <submittedName>
        <fullName evidence="10">Major facilitator superfamily-related transporter, putative</fullName>
    </submittedName>
</protein>
<feature type="compositionally biased region" description="Acidic residues" evidence="8">
    <location>
        <begin position="284"/>
        <end position="295"/>
    </location>
</feature>
<dbReference type="VEuPathDB" id="PlasmoDB:PCHAS_0411400"/>
<keyword evidence="6 9" id="KW-1133">Transmembrane helix</keyword>
<feature type="transmembrane region" description="Helical" evidence="9">
    <location>
        <begin position="62"/>
        <end position="85"/>
    </location>
</feature>
<gene>
    <name evidence="10" type="ORF">PCHAS_0411400</name>
</gene>
<accession>A0A4V0K4C0</accession>
<keyword evidence="11" id="KW-1185">Reference proteome</keyword>
<evidence type="ECO:0000256" key="3">
    <source>
        <dbReference type="ARBA" id="ARBA00022448"/>
    </source>
</evidence>
<feature type="transmembrane region" description="Helical" evidence="9">
    <location>
        <begin position="12"/>
        <end position="34"/>
    </location>
</feature>
<evidence type="ECO:0000256" key="7">
    <source>
        <dbReference type="ARBA" id="ARBA00023136"/>
    </source>
</evidence>
<feature type="transmembrane region" description="Helical" evidence="9">
    <location>
        <begin position="689"/>
        <end position="709"/>
    </location>
</feature>
<feature type="compositionally biased region" description="Basic and acidic residues" evidence="8">
    <location>
        <begin position="497"/>
        <end position="529"/>
    </location>
</feature>
<dbReference type="GO" id="GO:0022857">
    <property type="term" value="F:transmembrane transporter activity"/>
    <property type="evidence" value="ECO:0007669"/>
    <property type="project" value="InterPro"/>
</dbReference>
<feature type="transmembrane region" description="Helical" evidence="9">
    <location>
        <begin position="604"/>
        <end position="623"/>
    </location>
</feature>
<keyword evidence="3" id="KW-0813">Transport</keyword>
<evidence type="ECO:0000256" key="9">
    <source>
        <dbReference type="SAM" id="Phobius"/>
    </source>
</evidence>
<evidence type="ECO:0000313" key="11">
    <source>
        <dbReference type="Proteomes" id="UP000071118"/>
    </source>
</evidence>
<dbReference type="PANTHER" id="PTHR20772">
    <property type="entry name" value="PROTEIN FMP42"/>
    <property type="match status" value="1"/>
</dbReference>
<feature type="transmembrane region" description="Helical" evidence="9">
    <location>
        <begin position="567"/>
        <end position="592"/>
    </location>
</feature>
<dbReference type="AlphaFoldDB" id="A0A4V0K4C0"/>
<keyword evidence="4 9" id="KW-0812">Transmembrane</keyword>
<proteinExistence type="inferred from homology"/>
<comment type="similarity">
    <text evidence="2">Belongs to the SLC43A transporter (TC 2.A.1.44) family.</text>
</comment>
<dbReference type="InterPro" id="IPR011701">
    <property type="entry name" value="MFS"/>
</dbReference>
<dbReference type="PANTHER" id="PTHR20772:SF2">
    <property type="entry name" value="PROTEIN FMP42"/>
    <property type="match status" value="1"/>
</dbReference>
<name>A0A4V0K4C0_PLACU</name>
<dbReference type="Pfam" id="PF07690">
    <property type="entry name" value="MFS_1"/>
    <property type="match status" value="1"/>
</dbReference>
<feature type="region of interest" description="Disordered" evidence="8">
    <location>
        <begin position="472"/>
        <end position="529"/>
    </location>
</feature>
<reference evidence="10 11" key="1">
    <citation type="journal article" date="2014" name="BMC Biol.">
        <title>A comprehensive evaluation of rodent malaria parasite genomes and gene expression.</title>
        <authorList>
            <person name="Otto T.D."/>
            <person name="Bohme U."/>
            <person name="Jackson A.P."/>
            <person name="Hunt M."/>
            <person name="Franke-Fayard B."/>
            <person name="Hoeijmakers W.A."/>
            <person name="Religa A.A."/>
            <person name="Robertson L."/>
            <person name="Sanders M."/>
            <person name="Ogun S.A."/>
            <person name="Cunningham D."/>
            <person name="Erhart A."/>
            <person name="Billker O."/>
            <person name="Khan S.M."/>
            <person name="Stunnenberg H.G."/>
            <person name="Langhorne J."/>
            <person name="Holder A.A."/>
            <person name="Waters A.P."/>
            <person name="Newbold C.I."/>
            <person name="Pain A."/>
            <person name="Berriman M."/>
            <person name="Janse C.J."/>
        </authorList>
    </citation>
    <scope>NUCLEOTIDE SEQUENCE [LARGE SCALE GENOMIC DNA]</scope>
    <source>
        <strain evidence="10 11">AS</strain>
    </source>
</reference>
<feature type="transmembrane region" description="Helical" evidence="9">
    <location>
        <begin position="656"/>
        <end position="677"/>
    </location>
</feature>
<dbReference type="GO" id="GO:0006865">
    <property type="term" value="P:amino acid transport"/>
    <property type="evidence" value="ECO:0007669"/>
    <property type="project" value="UniProtKB-KW"/>
</dbReference>
<keyword evidence="7 9" id="KW-0472">Membrane</keyword>
<feature type="transmembrane region" description="Helical" evidence="9">
    <location>
        <begin position="236"/>
        <end position="258"/>
    </location>
</feature>
<evidence type="ECO:0000256" key="8">
    <source>
        <dbReference type="SAM" id="MobiDB-lite"/>
    </source>
</evidence>
<evidence type="ECO:0000256" key="2">
    <source>
        <dbReference type="ARBA" id="ARBA00006595"/>
    </source>
</evidence>
<dbReference type="Proteomes" id="UP000071118">
    <property type="component" value="Chromosome 4"/>
</dbReference>
<keyword evidence="5" id="KW-0029">Amino-acid transport</keyword>
<feature type="transmembrane region" description="Helical" evidence="9">
    <location>
        <begin position="203"/>
        <end position="224"/>
    </location>
</feature>
<dbReference type="InterPro" id="IPR036259">
    <property type="entry name" value="MFS_trans_sf"/>
</dbReference>
<feature type="compositionally biased region" description="Polar residues" evidence="8">
    <location>
        <begin position="472"/>
        <end position="484"/>
    </location>
</feature>
<evidence type="ECO:0000256" key="4">
    <source>
        <dbReference type="ARBA" id="ARBA00022692"/>
    </source>
</evidence>
<comment type="subcellular location">
    <subcellularLocation>
        <location evidence="1">Membrane</location>
        <topology evidence="1">Multi-pass membrane protein</topology>
    </subcellularLocation>
</comment>
<feature type="transmembrane region" description="Helical" evidence="9">
    <location>
        <begin position="97"/>
        <end position="119"/>
    </location>
</feature>
<evidence type="ECO:0000256" key="1">
    <source>
        <dbReference type="ARBA" id="ARBA00004141"/>
    </source>
</evidence>
<sequence length="765" mass="88025">MHKFKSKLIVMLFMYSIATTAIVYQNYIFIANLFKKYRAFEWLCTDKNSEGDFFLCVAQENYIHFLLVTGLIIQFISGFIGGILINILSKKRYISKIAFIFLIIGWMLLSISLSYSKYYMDNYTRLLILSWGSSHAEKAFKRISMLFNLAFICFGIGSDNSYLPIIYYINERYPIDDNIIKSKLEASENKLSALRNILRNKNYILISAMSSLAVLSLFVGNVLIIALNKFDSENNVILIISMYVLICIAPSFFISNLLDHKYNYNQNTNNENTIKNNESNINENENEDEDDDDDNVTSIVISNDDDINRNAVISSEALISHNAIITPNTVISPNVITATNIVISTATDAMLANSNTSVLKSDMIGISPGRNGKNKRKSFIHNSSGSNTIINDDIDVSIVGNDFTRNRRSESHNSSLSDFYKKKSYVSRFSDPNFENLHSPNGDIENAQGHNVINMDIENYIKQNENNITPRNKHISTISYGKSSTLKENEENGESGKVGESKKNENCEKKENNEEKEKNEKGDEKDDEKTMKIIIHPSESINNEIQKKNKLKNINFEIFKKQVISSCYIFIVIEFFILTFSNCFFMFSLFDIYENSVFGNTLDIYSYILPSSFIITLIFGIVADIISIHNFISFNLTLGIIVFILTLIYYQTMSVIVGYMSLVIYFFHQSFFANHMYMYMSTVFKEDNFPILIGIVNMWASIAFFMSYKIHEIIKYNKSKIYGKITIEVIIVSYMLIFLFHILYIKKKNHWNDDELEYKEIQCPC</sequence>
<feature type="region of interest" description="Disordered" evidence="8">
    <location>
        <begin position="268"/>
        <end position="295"/>
    </location>
</feature>
<dbReference type="RefSeq" id="XP_739771.2">
    <property type="nucleotide sequence ID" value="XM_734678.2"/>
</dbReference>
<feature type="transmembrane region" description="Helical" evidence="9">
    <location>
        <begin position="630"/>
        <end position="650"/>
    </location>
</feature>
<feature type="transmembrane region" description="Helical" evidence="9">
    <location>
        <begin position="721"/>
        <end position="744"/>
    </location>
</feature>
<organism evidence="10 11">
    <name type="scientific">Plasmodium chabaudi chabaudi</name>
    <dbReference type="NCBI Taxonomy" id="31271"/>
    <lineage>
        <taxon>Eukaryota</taxon>
        <taxon>Sar</taxon>
        <taxon>Alveolata</taxon>
        <taxon>Apicomplexa</taxon>
        <taxon>Aconoidasida</taxon>
        <taxon>Haemosporida</taxon>
        <taxon>Plasmodiidae</taxon>
        <taxon>Plasmodium</taxon>
        <taxon>Plasmodium (Vinckeia)</taxon>
    </lineage>
</organism>
<dbReference type="SUPFAM" id="SSF103473">
    <property type="entry name" value="MFS general substrate transporter"/>
    <property type="match status" value="1"/>
</dbReference>
<dbReference type="GeneID" id="3492834"/>
<dbReference type="KEGG" id="pcb:PCHAS_0411400"/>
<evidence type="ECO:0000256" key="6">
    <source>
        <dbReference type="ARBA" id="ARBA00022989"/>
    </source>
</evidence>
<evidence type="ECO:0000256" key="5">
    <source>
        <dbReference type="ARBA" id="ARBA00022970"/>
    </source>
</evidence>
<evidence type="ECO:0000313" key="10">
    <source>
        <dbReference type="EMBL" id="VTZ67240.1"/>
    </source>
</evidence>
<dbReference type="GO" id="GO:0016020">
    <property type="term" value="C:membrane"/>
    <property type="evidence" value="ECO:0007669"/>
    <property type="project" value="UniProtKB-SubCell"/>
</dbReference>
<feature type="compositionally biased region" description="Low complexity" evidence="8">
    <location>
        <begin position="268"/>
        <end position="283"/>
    </location>
</feature>